<reference evidence="2" key="2">
    <citation type="submission" date="2023-06" db="EMBL/GenBank/DDBJ databases">
        <authorList>
            <person name="Ma L."/>
            <person name="Liu K.-W."/>
            <person name="Li Z."/>
            <person name="Hsiao Y.-Y."/>
            <person name="Qi Y."/>
            <person name="Fu T."/>
            <person name="Tang G."/>
            <person name="Zhang D."/>
            <person name="Sun W.-H."/>
            <person name="Liu D.-K."/>
            <person name="Li Y."/>
            <person name="Chen G.-Z."/>
            <person name="Liu X.-D."/>
            <person name="Liao X.-Y."/>
            <person name="Jiang Y.-T."/>
            <person name="Yu X."/>
            <person name="Hao Y."/>
            <person name="Huang J."/>
            <person name="Zhao X.-W."/>
            <person name="Ke S."/>
            <person name="Chen Y.-Y."/>
            <person name="Wu W.-L."/>
            <person name="Hsu J.-L."/>
            <person name="Lin Y.-F."/>
            <person name="Huang M.-D."/>
            <person name="Li C.-Y."/>
            <person name="Huang L."/>
            <person name="Wang Z.-W."/>
            <person name="Zhao X."/>
            <person name="Zhong W.-Y."/>
            <person name="Peng D.-H."/>
            <person name="Ahmad S."/>
            <person name="Lan S."/>
            <person name="Zhang J.-S."/>
            <person name="Tsai W.-C."/>
            <person name="Van De Peer Y."/>
            <person name="Liu Z.-J."/>
        </authorList>
    </citation>
    <scope>NUCLEOTIDE SEQUENCE</scope>
    <source>
        <strain evidence="2">CP</strain>
        <tissue evidence="2">Leaves</tissue>
    </source>
</reference>
<comment type="caution">
    <text evidence="2">The sequence shown here is derived from an EMBL/GenBank/DDBJ whole genome shotgun (WGS) entry which is preliminary data.</text>
</comment>
<reference evidence="2" key="1">
    <citation type="journal article" date="2023" name="Nat. Commun.">
        <title>Diploid and tetraploid genomes of Acorus and the evolution of monocots.</title>
        <authorList>
            <person name="Ma L."/>
            <person name="Liu K.W."/>
            <person name="Li Z."/>
            <person name="Hsiao Y.Y."/>
            <person name="Qi Y."/>
            <person name="Fu T."/>
            <person name="Tang G.D."/>
            <person name="Zhang D."/>
            <person name="Sun W.H."/>
            <person name="Liu D.K."/>
            <person name="Li Y."/>
            <person name="Chen G.Z."/>
            <person name="Liu X.D."/>
            <person name="Liao X.Y."/>
            <person name="Jiang Y.T."/>
            <person name="Yu X."/>
            <person name="Hao Y."/>
            <person name="Huang J."/>
            <person name="Zhao X.W."/>
            <person name="Ke S."/>
            <person name="Chen Y.Y."/>
            <person name="Wu W.L."/>
            <person name="Hsu J.L."/>
            <person name="Lin Y.F."/>
            <person name="Huang M.D."/>
            <person name="Li C.Y."/>
            <person name="Huang L."/>
            <person name="Wang Z.W."/>
            <person name="Zhao X."/>
            <person name="Zhong W.Y."/>
            <person name="Peng D.H."/>
            <person name="Ahmad S."/>
            <person name="Lan S."/>
            <person name="Zhang J.S."/>
            <person name="Tsai W.C."/>
            <person name="Van de Peer Y."/>
            <person name="Liu Z.J."/>
        </authorList>
    </citation>
    <scope>NUCLEOTIDE SEQUENCE</scope>
    <source>
        <strain evidence="2">CP</strain>
    </source>
</reference>
<sequence>MVADRGKKSKVAERDVEENNDHVDGDLVLSIEKLQEIIQDELEKKGGFGFDATVSVLPPVTRTR</sequence>
<organism evidence="2 3">
    <name type="scientific">Acorus calamus</name>
    <name type="common">Sweet flag</name>
    <dbReference type="NCBI Taxonomy" id="4465"/>
    <lineage>
        <taxon>Eukaryota</taxon>
        <taxon>Viridiplantae</taxon>
        <taxon>Streptophyta</taxon>
        <taxon>Embryophyta</taxon>
        <taxon>Tracheophyta</taxon>
        <taxon>Spermatophyta</taxon>
        <taxon>Magnoliopsida</taxon>
        <taxon>Liliopsida</taxon>
        <taxon>Acoraceae</taxon>
        <taxon>Acorus</taxon>
    </lineage>
</organism>
<accession>A0AAV9CYW6</accession>
<name>A0AAV9CYW6_ACOCL</name>
<protein>
    <submittedName>
        <fullName evidence="2">Uncharacterized protein</fullName>
    </submittedName>
</protein>
<evidence type="ECO:0000313" key="3">
    <source>
        <dbReference type="Proteomes" id="UP001180020"/>
    </source>
</evidence>
<keyword evidence="3" id="KW-1185">Reference proteome</keyword>
<gene>
    <name evidence="2" type="ORF">QJS10_CPA16g00462</name>
    <name evidence="1" type="ORF">QJS10_CPA16g00464</name>
</gene>
<proteinExistence type="predicted"/>
<dbReference type="Proteomes" id="UP001180020">
    <property type="component" value="Unassembled WGS sequence"/>
</dbReference>
<dbReference type="AlphaFoldDB" id="A0AAV9CYW6"/>
<dbReference type="EMBL" id="JAUJYO010000016">
    <property type="protein sequence ID" value="KAK1293776.1"/>
    <property type="molecule type" value="Genomic_DNA"/>
</dbReference>
<evidence type="ECO:0000313" key="1">
    <source>
        <dbReference type="EMBL" id="KAK1293770.1"/>
    </source>
</evidence>
<evidence type="ECO:0000313" key="2">
    <source>
        <dbReference type="EMBL" id="KAK1293776.1"/>
    </source>
</evidence>
<dbReference type="EMBL" id="JAUJYO010000016">
    <property type="protein sequence ID" value="KAK1293770.1"/>
    <property type="molecule type" value="Genomic_DNA"/>
</dbReference>